<protein>
    <submittedName>
        <fullName evidence="2">Uncharacterized protein</fullName>
    </submittedName>
</protein>
<reference evidence="2 3" key="1">
    <citation type="submission" date="2018-06" db="EMBL/GenBank/DDBJ databases">
        <title>A transcriptomic atlas of mushroom development highlights an independent origin of complex multicellularity.</title>
        <authorList>
            <consortium name="DOE Joint Genome Institute"/>
            <person name="Krizsan K."/>
            <person name="Almasi E."/>
            <person name="Merenyi Z."/>
            <person name="Sahu N."/>
            <person name="Viragh M."/>
            <person name="Koszo T."/>
            <person name="Mondo S."/>
            <person name="Kiss B."/>
            <person name="Balint B."/>
            <person name="Kues U."/>
            <person name="Barry K."/>
            <person name="Hegedus J.C."/>
            <person name="Henrissat B."/>
            <person name="Johnson J."/>
            <person name="Lipzen A."/>
            <person name="Ohm R."/>
            <person name="Nagy I."/>
            <person name="Pangilinan J."/>
            <person name="Yan J."/>
            <person name="Xiong Y."/>
            <person name="Grigoriev I.V."/>
            <person name="Hibbett D.S."/>
            <person name="Nagy L.G."/>
        </authorList>
    </citation>
    <scope>NUCLEOTIDE SEQUENCE [LARGE SCALE GENOMIC DNA]</scope>
    <source>
        <strain evidence="2 3">SZMC22713</strain>
    </source>
</reference>
<feature type="compositionally biased region" description="Acidic residues" evidence="1">
    <location>
        <begin position="141"/>
        <end position="151"/>
    </location>
</feature>
<keyword evidence="3" id="KW-1185">Reference proteome</keyword>
<gene>
    <name evidence="2" type="ORF">BD410DRAFT_889812</name>
</gene>
<evidence type="ECO:0000313" key="3">
    <source>
        <dbReference type="Proteomes" id="UP000294933"/>
    </source>
</evidence>
<organism evidence="2 3">
    <name type="scientific">Rickenella mellea</name>
    <dbReference type="NCBI Taxonomy" id="50990"/>
    <lineage>
        <taxon>Eukaryota</taxon>
        <taxon>Fungi</taxon>
        <taxon>Dikarya</taxon>
        <taxon>Basidiomycota</taxon>
        <taxon>Agaricomycotina</taxon>
        <taxon>Agaricomycetes</taxon>
        <taxon>Hymenochaetales</taxon>
        <taxon>Rickenellaceae</taxon>
        <taxon>Rickenella</taxon>
    </lineage>
</organism>
<proteinExistence type="predicted"/>
<sequence>MRTNPPLAGSSASMPIAQGPDQAHAILQLSQLSPELLQNLLNLAAMQAGTHQSPPFVRPELDAQQQRGSVQGISRDNLTLGGPSASSVATPNTLSNAPASRREPPIDPALLEASEIGAVRAEVNDLRAQLEELKRSRGMSGDDDGDADDEGEGRQRKRRKRKSSKMDCVLSVEIKQLTRQQKETRTELQSMIKHEMEELTGISKKEKLPEPDTPVSSQTDGSNHEHHQRMRPKLNHDVTHPKNRSIIMRAAELVWNEQTNDESRRLKHKDVKFTEADLRAFATTVLRSWRRRFEVANNVEKGNKAKLQARKNKRHQRQRTLKAARLAVADLYADGHDGANPSCLLETDWMTEEVSSLDTSDDEEKEAHREQIVQAARLTDKEIKCGTVLERIKPLFRSEEVDGIYEELDELGRQKQIESGKTYARKRRVDLGRTRVRPPVVPLYPFMVRESWFEDHIAGTDLEENYEVLPEDPEGFGSNA</sequence>
<name>A0A4Y7PLM9_9AGAM</name>
<dbReference type="STRING" id="50990.A0A4Y7PLM9"/>
<dbReference type="OrthoDB" id="3023497at2759"/>
<feature type="compositionally biased region" description="Polar residues" evidence="1">
    <location>
        <begin position="63"/>
        <end position="77"/>
    </location>
</feature>
<dbReference type="AlphaFoldDB" id="A0A4Y7PLM9"/>
<feature type="compositionally biased region" description="Basic and acidic residues" evidence="1">
    <location>
        <begin position="200"/>
        <end position="210"/>
    </location>
</feature>
<accession>A0A4Y7PLM9</accession>
<evidence type="ECO:0000313" key="2">
    <source>
        <dbReference type="EMBL" id="TDL16354.1"/>
    </source>
</evidence>
<feature type="region of interest" description="Disordered" evidence="1">
    <location>
        <begin position="132"/>
        <end position="167"/>
    </location>
</feature>
<dbReference type="EMBL" id="ML170245">
    <property type="protein sequence ID" value="TDL16354.1"/>
    <property type="molecule type" value="Genomic_DNA"/>
</dbReference>
<evidence type="ECO:0000256" key="1">
    <source>
        <dbReference type="SAM" id="MobiDB-lite"/>
    </source>
</evidence>
<dbReference type="VEuPathDB" id="FungiDB:BD410DRAFT_889812"/>
<feature type="region of interest" description="Disordered" evidence="1">
    <location>
        <begin position="62"/>
        <end position="105"/>
    </location>
</feature>
<feature type="region of interest" description="Disordered" evidence="1">
    <location>
        <begin position="200"/>
        <end position="238"/>
    </location>
</feature>
<feature type="compositionally biased region" description="Polar residues" evidence="1">
    <location>
        <begin position="84"/>
        <end position="98"/>
    </location>
</feature>
<dbReference type="Proteomes" id="UP000294933">
    <property type="component" value="Unassembled WGS sequence"/>
</dbReference>